<feature type="compositionally biased region" description="Low complexity" evidence="1">
    <location>
        <begin position="88"/>
        <end position="105"/>
    </location>
</feature>
<evidence type="ECO:0000256" key="1">
    <source>
        <dbReference type="SAM" id="MobiDB-lite"/>
    </source>
</evidence>
<accession>A0A543KUY5</accession>
<gene>
    <name evidence="2" type="ORF">FHX68_1619</name>
</gene>
<protein>
    <submittedName>
        <fullName evidence="2">Uncharacterized protein</fullName>
    </submittedName>
</protein>
<dbReference type="Proteomes" id="UP000319804">
    <property type="component" value="Unassembled WGS sequence"/>
</dbReference>
<comment type="caution">
    <text evidence="2">The sequence shown here is derived from an EMBL/GenBank/DDBJ whole genome shotgun (WGS) entry which is preliminary data.</text>
</comment>
<dbReference type="AlphaFoldDB" id="A0A543KUY5"/>
<keyword evidence="3" id="KW-1185">Reference proteome</keyword>
<evidence type="ECO:0000313" key="3">
    <source>
        <dbReference type="Proteomes" id="UP000319804"/>
    </source>
</evidence>
<reference evidence="2 3" key="1">
    <citation type="submission" date="2019-06" db="EMBL/GenBank/DDBJ databases">
        <title>Sequencing the genomes of 1000 actinobacteria strains.</title>
        <authorList>
            <person name="Klenk H.-P."/>
        </authorList>
    </citation>
    <scope>NUCLEOTIDE SEQUENCE [LARGE SCALE GENOMIC DNA]</scope>
    <source>
        <strain evidence="2 3">DSM 20427</strain>
    </source>
</reference>
<proteinExistence type="predicted"/>
<feature type="region of interest" description="Disordered" evidence="1">
    <location>
        <begin position="79"/>
        <end position="132"/>
    </location>
</feature>
<sequence length="132" mass="14151">MEQTVLIPAAYRCPDHDNQQAVTDGVRRLVEVERVVHADQTSGPFRVSVTCPGRAGDPASAHRRVCEGSWRVADLAVPRTRAAHRAPRTAQRAPRAAPAPAPAEASRLTPIRARVGPGSCQISAPRPAGVRR</sequence>
<dbReference type="EMBL" id="VFPS01000002">
    <property type="protein sequence ID" value="TQM98902.1"/>
    <property type="molecule type" value="Genomic_DNA"/>
</dbReference>
<dbReference type="RefSeq" id="WP_211345071.1">
    <property type="nucleotide sequence ID" value="NZ_VFPS01000002.1"/>
</dbReference>
<name>A0A543KUY5_9MICO</name>
<organism evidence="2 3">
    <name type="scientific">Microbacterium lacticum</name>
    <dbReference type="NCBI Taxonomy" id="33885"/>
    <lineage>
        <taxon>Bacteria</taxon>
        <taxon>Bacillati</taxon>
        <taxon>Actinomycetota</taxon>
        <taxon>Actinomycetes</taxon>
        <taxon>Micrococcales</taxon>
        <taxon>Microbacteriaceae</taxon>
        <taxon>Microbacterium</taxon>
    </lineage>
</organism>
<evidence type="ECO:0000313" key="2">
    <source>
        <dbReference type="EMBL" id="TQM98902.1"/>
    </source>
</evidence>